<organism evidence="2">
    <name type="scientific">bioreactor metagenome</name>
    <dbReference type="NCBI Taxonomy" id="1076179"/>
    <lineage>
        <taxon>unclassified sequences</taxon>
        <taxon>metagenomes</taxon>
        <taxon>ecological metagenomes</taxon>
    </lineage>
</organism>
<dbReference type="InterPro" id="IPR025736">
    <property type="entry name" value="PucR_C-HTH_dom"/>
</dbReference>
<name>A0A645HQD3_9ZZZZ</name>
<comment type="caution">
    <text evidence="2">The sequence shown here is derived from an EMBL/GenBank/DDBJ whole genome shotgun (WGS) entry which is preliminary data.</text>
</comment>
<dbReference type="Gene3D" id="1.10.10.2840">
    <property type="entry name" value="PucR C-terminal helix-turn-helix domain"/>
    <property type="match status" value="1"/>
</dbReference>
<dbReference type="InterPro" id="IPR042070">
    <property type="entry name" value="PucR_C-HTH_sf"/>
</dbReference>
<accession>A0A645HQD3</accession>
<gene>
    <name evidence="2" type="primary">putR_5</name>
    <name evidence="2" type="ORF">SDC9_188817</name>
</gene>
<evidence type="ECO:0000313" key="2">
    <source>
        <dbReference type="EMBL" id="MPN41275.1"/>
    </source>
</evidence>
<dbReference type="InterPro" id="IPR051448">
    <property type="entry name" value="CdaR-like_regulators"/>
</dbReference>
<dbReference type="AlphaFoldDB" id="A0A645HQD3"/>
<evidence type="ECO:0000259" key="1">
    <source>
        <dbReference type="Pfam" id="PF13556"/>
    </source>
</evidence>
<sequence>MEMAKKRGESCCYYENLGLYKVLYAVDDKAILREYYGDVLGKLKAYDRENKTELTQLLKAYLENNGSLQLVSEKKYVHRNTVTNQLKRIEKITGLNPLDLEDKLKFYLGFCVGEIL</sequence>
<dbReference type="PANTHER" id="PTHR33744">
    <property type="entry name" value="CARBOHYDRATE DIACID REGULATOR"/>
    <property type="match status" value="1"/>
</dbReference>
<dbReference type="EMBL" id="VSSQ01098216">
    <property type="protein sequence ID" value="MPN41275.1"/>
    <property type="molecule type" value="Genomic_DNA"/>
</dbReference>
<dbReference type="PANTHER" id="PTHR33744:SF1">
    <property type="entry name" value="DNA-BINDING TRANSCRIPTIONAL ACTIVATOR ADER"/>
    <property type="match status" value="1"/>
</dbReference>
<proteinExistence type="predicted"/>
<reference evidence="2" key="1">
    <citation type="submission" date="2019-08" db="EMBL/GenBank/DDBJ databases">
        <authorList>
            <person name="Kucharzyk K."/>
            <person name="Murdoch R.W."/>
            <person name="Higgins S."/>
            <person name="Loffler F."/>
        </authorList>
    </citation>
    <scope>NUCLEOTIDE SEQUENCE</scope>
</reference>
<dbReference type="Pfam" id="PF13556">
    <property type="entry name" value="HTH_30"/>
    <property type="match status" value="1"/>
</dbReference>
<protein>
    <submittedName>
        <fullName evidence="2">Proline-responsive transcriptional activator PutR</fullName>
    </submittedName>
</protein>
<feature type="domain" description="PucR C-terminal helix-turn-helix" evidence="1">
    <location>
        <begin position="54"/>
        <end position="109"/>
    </location>
</feature>